<dbReference type="Proteomes" id="UP000054107">
    <property type="component" value="Unassembled WGS sequence"/>
</dbReference>
<dbReference type="AlphaFoldDB" id="A0A0B7MY83"/>
<protein>
    <submittedName>
        <fullName evidence="1">Uncharacterized protein</fullName>
    </submittedName>
</protein>
<proteinExistence type="predicted"/>
<name>A0A0B7MY83_9FUNG</name>
<evidence type="ECO:0000313" key="1">
    <source>
        <dbReference type="EMBL" id="CEP10961.1"/>
    </source>
</evidence>
<dbReference type="EMBL" id="LN725615">
    <property type="protein sequence ID" value="CEP10961.1"/>
    <property type="molecule type" value="Genomic_DNA"/>
</dbReference>
<reference evidence="1 2" key="1">
    <citation type="submission" date="2014-09" db="EMBL/GenBank/DDBJ databases">
        <authorList>
            <person name="Ellenberger Sabrina"/>
        </authorList>
    </citation>
    <scope>NUCLEOTIDE SEQUENCE [LARGE SCALE GENOMIC DNA]</scope>
    <source>
        <strain evidence="1 2">CBS 412.66</strain>
    </source>
</reference>
<dbReference type="STRING" id="35722.A0A0B7MY83"/>
<organism evidence="1 2">
    <name type="scientific">Parasitella parasitica</name>
    <dbReference type="NCBI Taxonomy" id="35722"/>
    <lineage>
        <taxon>Eukaryota</taxon>
        <taxon>Fungi</taxon>
        <taxon>Fungi incertae sedis</taxon>
        <taxon>Mucoromycota</taxon>
        <taxon>Mucoromycotina</taxon>
        <taxon>Mucoromycetes</taxon>
        <taxon>Mucorales</taxon>
        <taxon>Mucorineae</taxon>
        <taxon>Mucoraceae</taxon>
        <taxon>Parasitella</taxon>
    </lineage>
</organism>
<dbReference type="OrthoDB" id="2289890at2759"/>
<sequence length="268" mass="30915">MPRQSRKLSKAGIDCLTAHEDHVEQLIRDKIPHFLKMHQQRRKYGKKHQNLEDETTTEDNQINTIRDVPSQTFFGGRGRITESLVVEHEASINNLAREIQKARGMNTCLAYCYKQVEKFMLFILLRLVSKLPVENCLRSFWNRWLNANFVKLEELLLTKETKNLAVDMEGLGNAIASTNKKLPYSSCNIYVSAIVDLWTYQRLLGSNANESPRTKTVSQILTWVRQRQSKNNRDNYVDRAATSLSNGYSTNMEVALIASNMYNNPQQD</sequence>
<gene>
    <name evidence="1" type="primary">PARPA_04760.1 scaffold 15639</name>
</gene>
<evidence type="ECO:0000313" key="2">
    <source>
        <dbReference type="Proteomes" id="UP000054107"/>
    </source>
</evidence>
<keyword evidence="2" id="KW-1185">Reference proteome</keyword>
<accession>A0A0B7MY83</accession>